<dbReference type="SUPFAM" id="SSF53335">
    <property type="entry name" value="S-adenosyl-L-methionine-dependent methyltransferases"/>
    <property type="match status" value="1"/>
</dbReference>
<gene>
    <name evidence="1" type="ORF">sscle_04g038110</name>
</gene>
<dbReference type="Pfam" id="PF13489">
    <property type="entry name" value="Methyltransf_23"/>
    <property type="match status" value="1"/>
</dbReference>
<dbReference type="Proteomes" id="UP000177798">
    <property type="component" value="Chromosome 4"/>
</dbReference>
<proteinExistence type="predicted"/>
<dbReference type="EMBL" id="CP017817">
    <property type="protein sequence ID" value="APA09041.1"/>
    <property type="molecule type" value="Genomic_DNA"/>
</dbReference>
<dbReference type="PANTHER" id="PTHR43591">
    <property type="entry name" value="METHYLTRANSFERASE"/>
    <property type="match status" value="1"/>
</dbReference>
<dbReference type="InterPro" id="IPR029063">
    <property type="entry name" value="SAM-dependent_MTases_sf"/>
</dbReference>
<dbReference type="OrthoDB" id="417697at2759"/>
<dbReference type="Gene3D" id="3.40.50.150">
    <property type="entry name" value="Vaccinia Virus protein VP39"/>
    <property type="match status" value="1"/>
</dbReference>
<dbReference type="PANTHER" id="PTHR43591:SF96">
    <property type="entry name" value="PUTATIVE-RELATED"/>
    <property type="match status" value="1"/>
</dbReference>
<dbReference type="AlphaFoldDB" id="A0A1D9Q270"/>
<protein>
    <recommendedName>
        <fullName evidence="3">Methyltransferase domain-containing protein</fullName>
    </recommendedName>
</protein>
<sequence>MTSAVKDEYLLDRSTLGSSRLYMQHWLWQRLAGHLLHPSIPIKEKMKIADIACGTGIWLIDLAREFRESSTYVQLDGFDISAAQYPPSALLPSNVKLDILDIFQSIPQNLRWQYDVIHASLLCLVIRDGDPRSVLENLLTLLKPGGYVQWKENDFSEMCCTSTSPDISTNDLNSLKKWVYEVPLKRFPNFEWIRQLRTIFQERGITILEDQLLDPEADIAYAWTLMHMDGMKELVNVAAEGSKEGMELHRRAAREVQRGACLSMRLVNVVGRKAGGD</sequence>
<organism evidence="1 2">
    <name type="scientific">Sclerotinia sclerotiorum (strain ATCC 18683 / 1980 / Ss-1)</name>
    <name type="common">White mold</name>
    <name type="synonym">Whetzelinia sclerotiorum</name>
    <dbReference type="NCBI Taxonomy" id="665079"/>
    <lineage>
        <taxon>Eukaryota</taxon>
        <taxon>Fungi</taxon>
        <taxon>Dikarya</taxon>
        <taxon>Ascomycota</taxon>
        <taxon>Pezizomycotina</taxon>
        <taxon>Leotiomycetes</taxon>
        <taxon>Helotiales</taxon>
        <taxon>Sclerotiniaceae</taxon>
        <taxon>Sclerotinia</taxon>
    </lineage>
</organism>
<name>A0A1D9Q270_SCLS1</name>
<dbReference type="CDD" id="cd02440">
    <property type="entry name" value="AdoMet_MTases"/>
    <property type="match status" value="1"/>
</dbReference>
<reference evidence="2" key="1">
    <citation type="journal article" date="2017" name="Genome Biol. Evol.">
        <title>The complete genome sequence of the phytopathogenic fungus Sclerotinia sclerotiorum reveals insights into the genome architecture of broad host range pathogens.</title>
        <authorList>
            <person name="Derbyshire M."/>
            <person name="Denton-Giles M."/>
            <person name="Hegedus D."/>
            <person name="Seifbarghy S."/>
            <person name="Rollins J."/>
            <person name="van Kan J."/>
            <person name="Seidl M.F."/>
            <person name="Faino L."/>
            <person name="Mbengue M."/>
            <person name="Navaud O."/>
            <person name="Raffaele S."/>
            <person name="Hammond-Kosack K."/>
            <person name="Heard S."/>
            <person name="Oliver R."/>
        </authorList>
    </citation>
    <scope>NUCLEOTIDE SEQUENCE [LARGE SCALE GENOMIC DNA]</scope>
    <source>
        <strain evidence="2">ATCC 18683 / 1980 / Ss-1</strain>
    </source>
</reference>
<accession>A0A1D9Q270</accession>
<evidence type="ECO:0000313" key="2">
    <source>
        <dbReference type="Proteomes" id="UP000177798"/>
    </source>
</evidence>
<evidence type="ECO:0008006" key="3">
    <source>
        <dbReference type="Google" id="ProtNLM"/>
    </source>
</evidence>
<evidence type="ECO:0000313" key="1">
    <source>
        <dbReference type="EMBL" id="APA09041.1"/>
    </source>
</evidence>
<dbReference type="VEuPathDB" id="FungiDB:sscle_04g038110"/>